<gene>
    <name evidence="2" type="ORF">ZEAMMB73_Zm00001d014575</name>
</gene>
<dbReference type="EMBL" id="CM000781">
    <property type="protein sequence ID" value="AQK66571.1"/>
    <property type="molecule type" value="Genomic_DNA"/>
</dbReference>
<comment type="similarity">
    <text evidence="1">Belongs to the RRN3 family.</text>
</comment>
<dbReference type="ExpressionAtlas" id="A0A1D6GUA9">
    <property type="expression patterns" value="baseline and differential"/>
</dbReference>
<reference evidence="2" key="1">
    <citation type="submission" date="2015-12" db="EMBL/GenBank/DDBJ databases">
        <title>Update maize B73 reference genome by single molecule sequencing technologies.</title>
        <authorList>
            <consortium name="Maize Genome Sequencing Project"/>
            <person name="Ware D."/>
        </authorList>
    </citation>
    <scope>NUCLEOTIDE SEQUENCE</scope>
    <source>
        <tissue evidence="2">Seedling</tissue>
    </source>
</reference>
<dbReference type="PANTHER" id="PTHR12790">
    <property type="entry name" value="TRANSCRIPTION INITIATION FACTOR IA RRN3"/>
    <property type="match status" value="1"/>
</dbReference>
<sequence length="660" mass="75813">MGAEQGYEDMQGTFRDSEVFEFVGKVLQSVRMDPFLIDIRDKDYYDYMLGIIDPTKKRSTDDEAMFVTILRALSQAVSKIDTVYHHALLHNIFTMCVWHLHSDTRVVFLDLITRLAAVADQYLRECLQMLVNNFTPPGPLIRYIEEPRWLPKKEKIYSQLQESLKMISDTVPLAPRMLKDIIDRSMPKLFDSKAKMVSFVKCMLGLDAVVWDIIGSSLLEKVVYLLTELDVNITWEDILQDEHNKGIFDMELEDLAEDEDNLGQEGTKVHFGGNMCAEKLDGLMVVVCEHLKSRVEEPERLIKWKLSGPPGQPKPQGNVRGTVLSGSQGLNQEFVTLKAIFKSHVLRVHKSKFAQFIMFYACSLHPEIGDGFANFLTDIFIDKDKNEDAITRVSAVSYVGSYLSRARFISCIYDFCICSVHLRFMLCYVLRLVDWCDYYCGHQLDNGVTANPIKHQLFYASCQAVMYVLCFRLRSIMDYPNLKQQLFRMRIRDILVHPLQPLKVCLPSIVNEFLRQATAASLFHAPAISMHEDAVESDLSKAFGGLNRLDMFFPFDPYLLKESDRYIRPNFEFWSLVKTTYSNDNSDEDDEELGDIDAPGMNVGSLDDHFEIDFNSDDDIEYKMNKMSITPQRTFYHPLATNSESNRMPARIRPSVSPPS</sequence>
<dbReference type="STRING" id="4577.A0A1D6GUA9"/>
<keyword evidence="2" id="KW-0648">Protein biosynthesis</keyword>
<dbReference type="InterPro" id="IPR007991">
    <property type="entry name" value="RNA_pol_I_trans_ini_fac_RRN3"/>
</dbReference>
<dbReference type="AlphaFoldDB" id="A0A1D6GUA9"/>
<proteinExistence type="inferred from homology"/>
<dbReference type="Pfam" id="PF05327">
    <property type="entry name" value="RRN3"/>
    <property type="match status" value="1"/>
</dbReference>
<organism evidence="2">
    <name type="scientific">Zea mays</name>
    <name type="common">Maize</name>
    <dbReference type="NCBI Taxonomy" id="4577"/>
    <lineage>
        <taxon>Eukaryota</taxon>
        <taxon>Viridiplantae</taxon>
        <taxon>Streptophyta</taxon>
        <taxon>Embryophyta</taxon>
        <taxon>Tracheophyta</taxon>
        <taxon>Spermatophyta</taxon>
        <taxon>Magnoliopsida</taxon>
        <taxon>Liliopsida</taxon>
        <taxon>Poales</taxon>
        <taxon>Poaceae</taxon>
        <taxon>PACMAD clade</taxon>
        <taxon>Panicoideae</taxon>
        <taxon>Andropogonodae</taxon>
        <taxon>Andropogoneae</taxon>
        <taxon>Tripsacinae</taxon>
        <taxon>Zea</taxon>
    </lineage>
</organism>
<evidence type="ECO:0000256" key="1">
    <source>
        <dbReference type="ARBA" id="ARBA00010098"/>
    </source>
</evidence>
<evidence type="ECO:0000313" key="2">
    <source>
        <dbReference type="EMBL" id="AQK66571.1"/>
    </source>
</evidence>
<keyword evidence="2" id="KW-0396">Initiation factor</keyword>
<dbReference type="IntAct" id="A0A1D6GUA9">
    <property type="interactions" value="8"/>
</dbReference>
<protein>
    <submittedName>
        <fullName evidence="2">RNA polymerase I specific transcription initiation factor RRN3 protein</fullName>
    </submittedName>
</protein>
<dbReference type="GO" id="GO:0003743">
    <property type="term" value="F:translation initiation factor activity"/>
    <property type="evidence" value="ECO:0007669"/>
    <property type="project" value="UniProtKB-KW"/>
</dbReference>
<dbReference type="InParanoid" id="A0A1D6GUA9"/>
<accession>A0A1D6GUA9</accession>
<dbReference type="GO" id="GO:0001181">
    <property type="term" value="F:RNA polymerase I general transcription initiation factor activity"/>
    <property type="evidence" value="ECO:0007669"/>
    <property type="project" value="InterPro"/>
</dbReference>
<dbReference type="SMR" id="A0A1D6GUA9"/>
<dbReference type="PANTHER" id="PTHR12790:SF0">
    <property type="entry name" value="RNA POLYMERASE I-SPECIFIC TRANSCRIPTION INITIATION FACTOR RRN3-RELATED"/>
    <property type="match status" value="1"/>
</dbReference>
<dbReference type="FunCoup" id="A0A1D6GUA9">
    <property type="interactions" value="2023"/>
</dbReference>
<dbReference type="GO" id="GO:0006361">
    <property type="term" value="P:transcription initiation at RNA polymerase I promoter"/>
    <property type="evidence" value="ECO:0007669"/>
    <property type="project" value="InterPro"/>
</dbReference>
<name>A0A1D6GUA9_MAIZE</name>